<dbReference type="Gene3D" id="3.90.1410.10">
    <property type="entry name" value="set domain protein methyltransferase, domain 1"/>
    <property type="match status" value="1"/>
</dbReference>
<dbReference type="InterPro" id="IPR001214">
    <property type="entry name" value="SET_dom"/>
</dbReference>
<evidence type="ECO:0000259" key="1">
    <source>
        <dbReference type="PROSITE" id="PS50280"/>
    </source>
</evidence>
<dbReference type="AlphaFoldDB" id="A0A6A6ZGQ6"/>
<evidence type="ECO:0000313" key="3">
    <source>
        <dbReference type="Proteomes" id="UP000799424"/>
    </source>
</evidence>
<dbReference type="GO" id="GO:0016279">
    <property type="term" value="F:protein-lysine N-methyltransferase activity"/>
    <property type="evidence" value="ECO:0007669"/>
    <property type="project" value="InterPro"/>
</dbReference>
<dbReference type="PANTHER" id="PTHR13271">
    <property type="entry name" value="UNCHARACTERIZED PUTATIVE METHYLTRANSFERASE"/>
    <property type="match status" value="1"/>
</dbReference>
<proteinExistence type="predicted"/>
<protein>
    <submittedName>
        <fullName evidence="2">SET domain-containing protein</fullName>
    </submittedName>
</protein>
<dbReference type="Pfam" id="PF00856">
    <property type="entry name" value="SET"/>
    <property type="match status" value="1"/>
</dbReference>
<dbReference type="EMBL" id="MU006242">
    <property type="protein sequence ID" value="KAF2820058.1"/>
    <property type="molecule type" value="Genomic_DNA"/>
</dbReference>
<organism evidence="2 3">
    <name type="scientific">Ophiobolus disseminans</name>
    <dbReference type="NCBI Taxonomy" id="1469910"/>
    <lineage>
        <taxon>Eukaryota</taxon>
        <taxon>Fungi</taxon>
        <taxon>Dikarya</taxon>
        <taxon>Ascomycota</taxon>
        <taxon>Pezizomycotina</taxon>
        <taxon>Dothideomycetes</taxon>
        <taxon>Pleosporomycetidae</taxon>
        <taxon>Pleosporales</taxon>
        <taxon>Pleosporineae</taxon>
        <taxon>Phaeosphaeriaceae</taxon>
        <taxon>Ophiobolus</taxon>
    </lineage>
</organism>
<feature type="domain" description="SET" evidence="1">
    <location>
        <begin position="26"/>
        <end position="245"/>
    </location>
</feature>
<name>A0A6A6ZGQ6_9PLEO</name>
<dbReference type="SUPFAM" id="SSF82199">
    <property type="entry name" value="SET domain"/>
    <property type="match status" value="1"/>
</dbReference>
<dbReference type="InterPro" id="IPR050600">
    <property type="entry name" value="SETD3_SETD6_MTase"/>
</dbReference>
<reference evidence="2" key="1">
    <citation type="journal article" date="2020" name="Stud. Mycol.">
        <title>101 Dothideomycetes genomes: a test case for predicting lifestyles and emergence of pathogens.</title>
        <authorList>
            <person name="Haridas S."/>
            <person name="Albert R."/>
            <person name="Binder M."/>
            <person name="Bloem J."/>
            <person name="Labutti K."/>
            <person name="Salamov A."/>
            <person name="Andreopoulos B."/>
            <person name="Baker S."/>
            <person name="Barry K."/>
            <person name="Bills G."/>
            <person name="Bluhm B."/>
            <person name="Cannon C."/>
            <person name="Castanera R."/>
            <person name="Culley D."/>
            <person name="Daum C."/>
            <person name="Ezra D."/>
            <person name="Gonzalez J."/>
            <person name="Henrissat B."/>
            <person name="Kuo A."/>
            <person name="Liang C."/>
            <person name="Lipzen A."/>
            <person name="Lutzoni F."/>
            <person name="Magnuson J."/>
            <person name="Mondo S."/>
            <person name="Nolan M."/>
            <person name="Ohm R."/>
            <person name="Pangilinan J."/>
            <person name="Park H.-J."/>
            <person name="Ramirez L."/>
            <person name="Alfaro M."/>
            <person name="Sun H."/>
            <person name="Tritt A."/>
            <person name="Yoshinaga Y."/>
            <person name="Zwiers L.-H."/>
            <person name="Turgeon B."/>
            <person name="Goodwin S."/>
            <person name="Spatafora J."/>
            <person name="Crous P."/>
            <person name="Grigoriev I."/>
        </authorList>
    </citation>
    <scope>NUCLEOTIDE SEQUENCE</scope>
    <source>
        <strain evidence="2">CBS 113818</strain>
    </source>
</reference>
<keyword evidence="3" id="KW-1185">Reference proteome</keyword>
<dbReference type="InterPro" id="IPR046341">
    <property type="entry name" value="SET_dom_sf"/>
</dbReference>
<dbReference type="InterPro" id="IPR044429">
    <property type="entry name" value="SETD4_SET"/>
</dbReference>
<sequence>MAAALDPGEPHTKFVTWAKENGVDINGIAPARFVDRGMGIVAAKDIKKGDRLVHVKNTSLIHAALPAIRDLQLPENVPVHGRLAAALALWYSDAEHQEYKIWQDVWPTQSDFQSTMPLYYAQELQNLLPHAATTLLNNQSAKLEKDWEDLRRHIPSISKELFMYTWLIVNTRTFYWTYPDLPNSHPRLPKKRKQLTADDCYAMCPFMDYFNHSDVGCDPQSDSKGYSVAADRDYKAGEEVYVSYGSHTNDFLLVEYGFILDSNQNDSIPLDHLLLSLLSKEQADALIEDGFYGNYTLSTKEPTTCHRTQAVLRLLILDNRRYSAFVGGDDDGSKEQGKVDQYLEGILTKYSRRIMDISEELEHLKPDVPGEGKRERRQSKRIANVKSVVKAEHRDVLIKRWKQICDILNTTIEVLRA</sequence>
<dbReference type="Proteomes" id="UP000799424">
    <property type="component" value="Unassembled WGS sequence"/>
</dbReference>
<gene>
    <name evidence="2" type="ORF">CC86DRAFT_449677</name>
</gene>
<dbReference type="PANTHER" id="PTHR13271:SF137">
    <property type="entry name" value="SET DOMAIN-CONTAINING PROTEIN"/>
    <property type="match status" value="1"/>
</dbReference>
<accession>A0A6A6ZGQ6</accession>
<dbReference type="OrthoDB" id="341421at2759"/>
<dbReference type="CDD" id="cd19177">
    <property type="entry name" value="SET_SETD4"/>
    <property type="match status" value="1"/>
</dbReference>
<evidence type="ECO:0000313" key="2">
    <source>
        <dbReference type="EMBL" id="KAF2820058.1"/>
    </source>
</evidence>
<dbReference type="PROSITE" id="PS50280">
    <property type="entry name" value="SET"/>
    <property type="match status" value="1"/>
</dbReference>